<proteinExistence type="predicted"/>
<dbReference type="EMBL" id="AF441790">
    <property type="protein sequence ID" value="ABV53910.1"/>
    <property type="molecule type" value="Genomic_DNA"/>
</dbReference>
<dbReference type="GeneID" id="72431568"/>
<organism evidence="1">
    <name type="scientific">Synechococcus elongatus (strain ATCC 33912 / PCC 7942 / FACHB-805)</name>
    <name type="common">Anacystis nidulans R2</name>
    <dbReference type="NCBI Taxonomy" id="1140"/>
    <lineage>
        <taxon>Bacteria</taxon>
        <taxon>Bacillati</taxon>
        <taxon>Cyanobacteriota</taxon>
        <taxon>Cyanophyceae</taxon>
        <taxon>Synechococcales</taxon>
        <taxon>Synechococcaceae</taxon>
        <taxon>Synechococcus</taxon>
    </lineage>
</organism>
<reference evidence="1" key="1">
    <citation type="journal article" date="2008" name="Plasmid">
        <title>The complete sequence and functional analysis of pANL, the large plasmid of the unicellular freshwater cyanobacterium Synechococcus elongatus PCC 7942.</title>
        <authorList>
            <person name="Chen Y."/>
            <person name="Kay Holtman C."/>
            <person name="Magnuson R.D."/>
            <person name="Youderian P.A."/>
            <person name="Golden S.S."/>
        </authorList>
    </citation>
    <scope>NUCLEOTIDE SEQUENCE</scope>
    <source>
        <strain evidence="1">PCC 7942</strain>
        <plasmid evidence="1">pANL</plasmid>
    </source>
</reference>
<keyword evidence="1" id="KW-0614">Plasmid</keyword>
<name>A8DZ36_SYNE7</name>
<geneLocation type="plasmid" evidence="1">
    <name>pANL</name>
</geneLocation>
<dbReference type="OrthoDB" id="532744at2"/>
<dbReference type="AlphaFoldDB" id="A8DZ36"/>
<evidence type="ECO:0000313" key="1">
    <source>
        <dbReference type="EMBL" id="ABV53910.1"/>
    </source>
</evidence>
<gene>
    <name evidence="1" type="primary">sepA1</name>
    <name evidence="1" type="ORF">anL29.5</name>
</gene>
<sequence length="71" mass="7781">MNANLVESIIQVIRSLSPEEQAVLEEKLFFDSDDPSTADILALALKGKGFEFLNDEPDLYSLEDGAPIPCP</sequence>
<dbReference type="RefSeq" id="WP_011055146.1">
    <property type="nucleotide sequence ID" value="NC_004073.2"/>
</dbReference>
<protein>
    <submittedName>
        <fullName evidence="1">ANL29.5</fullName>
    </submittedName>
</protein>
<accession>A8DZ36</accession>